<evidence type="ECO:0000313" key="1">
    <source>
        <dbReference type="EMBL" id="KKO01924.1"/>
    </source>
</evidence>
<name>A0A0F9YBQ4_9ZZZZ</name>
<accession>A0A0F9YBQ4</accession>
<protein>
    <submittedName>
        <fullName evidence="1">Uncharacterized protein</fullName>
    </submittedName>
</protein>
<dbReference type="EMBL" id="LAZR01000033">
    <property type="protein sequence ID" value="KKO01924.1"/>
    <property type="molecule type" value="Genomic_DNA"/>
</dbReference>
<dbReference type="AlphaFoldDB" id="A0A0F9YBQ4"/>
<reference evidence="1" key="1">
    <citation type="journal article" date="2015" name="Nature">
        <title>Complex archaea that bridge the gap between prokaryotes and eukaryotes.</title>
        <authorList>
            <person name="Spang A."/>
            <person name="Saw J.H."/>
            <person name="Jorgensen S.L."/>
            <person name="Zaremba-Niedzwiedzka K."/>
            <person name="Martijn J."/>
            <person name="Lind A.E."/>
            <person name="van Eijk R."/>
            <person name="Schleper C."/>
            <person name="Guy L."/>
            <person name="Ettema T.J."/>
        </authorList>
    </citation>
    <scope>NUCLEOTIDE SEQUENCE</scope>
</reference>
<sequence>MKQLVRKLENLLGKSDAGELPRRARRGFSMAEMTLVLIVSAFILQTGIEVATSHTKRQITQRTAANMSRMADDVQTYMDRNYFTILADLTAAPNNIVERDWNDLIAANLISMNDIPVSPDGGDLRLFFTLRGDTVYSVIMSFDGAASTYAPKPDPNTKFAGRIQRNAPNSLNGWDFSLDVPEIAALTGEDLNGNIGVMRYISMDANVDPYLHRIAIPGRPDLNQMEANLDMGGFDINNARNINTRNFNVADEMAVNGRLTANGIESTGSAVVSEVDTDELNSDEIATRNLTASGTVQSVNAVSRTFATGSFTGRDASFNQLSTDVLTGGSIFLTTGNYVEINAARINAEQVIADRVFVGDN</sequence>
<comment type="caution">
    <text evidence="1">The sequence shown here is derived from an EMBL/GenBank/DDBJ whole genome shotgun (WGS) entry which is preliminary data.</text>
</comment>
<gene>
    <name evidence="1" type="ORF">LCGC14_0112790</name>
</gene>
<organism evidence="1">
    <name type="scientific">marine sediment metagenome</name>
    <dbReference type="NCBI Taxonomy" id="412755"/>
    <lineage>
        <taxon>unclassified sequences</taxon>
        <taxon>metagenomes</taxon>
        <taxon>ecological metagenomes</taxon>
    </lineage>
</organism>
<proteinExistence type="predicted"/>